<dbReference type="Proteomes" id="UP001234178">
    <property type="component" value="Unassembled WGS sequence"/>
</dbReference>
<reference evidence="1 2" key="1">
    <citation type="journal article" date="2023" name="Nucleic Acids Res.">
        <title>The hologenome of Daphnia magna reveals possible DNA methylation and microbiome-mediated evolution of the host genome.</title>
        <authorList>
            <person name="Chaturvedi A."/>
            <person name="Li X."/>
            <person name="Dhandapani V."/>
            <person name="Marshall H."/>
            <person name="Kissane S."/>
            <person name="Cuenca-Cambronero M."/>
            <person name="Asole G."/>
            <person name="Calvet F."/>
            <person name="Ruiz-Romero M."/>
            <person name="Marangio P."/>
            <person name="Guigo R."/>
            <person name="Rago D."/>
            <person name="Mirbahai L."/>
            <person name="Eastwood N."/>
            <person name="Colbourne J.K."/>
            <person name="Zhou J."/>
            <person name="Mallon E."/>
            <person name="Orsini L."/>
        </authorList>
    </citation>
    <scope>NUCLEOTIDE SEQUENCE [LARGE SCALE GENOMIC DNA]</scope>
    <source>
        <strain evidence="1">LRV0_1</strain>
    </source>
</reference>
<sequence length="126" mass="14859">MIKYNVSKAFACFYIEALEYYNCSSCETEVDRDYNREHSATTFADDTKRQCRCIYSFALSIPGCWYLSENVDEFDRFVRSLTKSPPCQDYTRSLLPVSKYTVGWHDLHNYCWSVDYDTLTHDFAIT</sequence>
<gene>
    <name evidence="1" type="ORF">OUZ56_003687</name>
</gene>
<evidence type="ECO:0000313" key="2">
    <source>
        <dbReference type="Proteomes" id="UP001234178"/>
    </source>
</evidence>
<dbReference type="EMBL" id="JAOYFB010000036">
    <property type="protein sequence ID" value="KAK4021778.1"/>
    <property type="molecule type" value="Genomic_DNA"/>
</dbReference>
<protein>
    <submittedName>
        <fullName evidence="1">Uncharacterized protein</fullName>
    </submittedName>
</protein>
<comment type="caution">
    <text evidence="1">The sequence shown here is derived from an EMBL/GenBank/DDBJ whole genome shotgun (WGS) entry which is preliminary data.</text>
</comment>
<evidence type="ECO:0000313" key="1">
    <source>
        <dbReference type="EMBL" id="KAK4021778.1"/>
    </source>
</evidence>
<accession>A0ABR0A9V9</accession>
<organism evidence="1 2">
    <name type="scientific">Daphnia magna</name>
    <dbReference type="NCBI Taxonomy" id="35525"/>
    <lineage>
        <taxon>Eukaryota</taxon>
        <taxon>Metazoa</taxon>
        <taxon>Ecdysozoa</taxon>
        <taxon>Arthropoda</taxon>
        <taxon>Crustacea</taxon>
        <taxon>Branchiopoda</taxon>
        <taxon>Diplostraca</taxon>
        <taxon>Cladocera</taxon>
        <taxon>Anomopoda</taxon>
        <taxon>Daphniidae</taxon>
        <taxon>Daphnia</taxon>
    </lineage>
</organism>
<proteinExistence type="predicted"/>
<keyword evidence="2" id="KW-1185">Reference proteome</keyword>
<name>A0ABR0A9V9_9CRUS</name>